<keyword evidence="7" id="KW-0165">Cleavage on pair of basic residues</keyword>
<dbReference type="Gene3D" id="2.10.90.10">
    <property type="entry name" value="Cystine-knot cytokines"/>
    <property type="match status" value="1"/>
</dbReference>
<dbReference type="PANTHER" id="PTHR11848:SF125">
    <property type="entry name" value="TRANSFORMING GROWTH FACTOR BETA-1 PROPROTEIN"/>
    <property type="match status" value="1"/>
</dbReference>
<dbReference type="Pfam" id="PF00019">
    <property type="entry name" value="TGF_beta"/>
    <property type="match status" value="1"/>
</dbReference>
<keyword evidence="12 14" id="KW-0497">Mitogen</keyword>
<feature type="disulfide bond" evidence="15">
    <location>
        <begin position="323"/>
        <end position="386"/>
    </location>
</feature>
<dbReference type="FunFam" id="2.10.90.10:FF:000004">
    <property type="entry name" value="Transforming growth factor beta"/>
    <property type="match status" value="1"/>
</dbReference>
<keyword evidence="8 14" id="KW-0732">Signal</keyword>
<dbReference type="GO" id="GO:0007179">
    <property type="term" value="P:transforming growth factor beta receptor signaling pathway"/>
    <property type="evidence" value="ECO:0007669"/>
    <property type="project" value="TreeGrafter"/>
</dbReference>
<dbReference type="OrthoDB" id="8863549at2759"/>
<dbReference type="HOGENOM" id="CLU_039840_0_0_1"/>
<dbReference type="Ensembl" id="ENSOCUT00000008484.4">
    <property type="protein sequence ID" value="ENSOCUP00000007334.2"/>
    <property type="gene ID" value="ENSOCUG00000008485.4"/>
</dbReference>
<keyword evidence="11" id="KW-0325">Glycoprotein</keyword>
<dbReference type="PANTHER" id="PTHR11848">
    <property type="entry name" value="TGF-BETA FAMILY"/>
    <property type="match status" value="1"/>
</dbReference>
<evidence type="ECO:0000256" key="4">
    <source>
        <dbReference type="ARBA" id="ARBA00006656"/>
    </source>
</evidence>
<dbReference type="GeneTree" id="ENSGT00940000160457"/>
<dbReference type="Bgee" id="ENSOCUG00000008485">
    <property type="expression patterns" value="Expressed in blood and 17 other cell types or tissues"/>
</dbReference>
<dbReference type="InParanoid" id="G1SV95"/>
<keyword evidence="6" id="KW-0272">Extracellular matrix</keyword>
<dbReference type="GO" id="GO:1905330">
    <property type="term" value="P:regulation of morphogenesis of an epithelium"/>
    <property type="evidence" value="ECO:0007669"/>
    <property type="project" value="UniProtKB-ARBA"/>
</dbReference>
<dbReference type="GO" id="GO:0060688">
    <property type="term" value="P:regulation of morphogenesis of a branching structure"/>
    <property type="evidence" value="ECO:0007669"/>
    <property type="project" value="UniProtKB-ARBA"/>
</dbReference>
<sequence>MLPSGMRLLLPLLWLLVLSPARPAVGTLSRNNTHMELLRQQHIQAVGALILAKLGLSSPPSDDEVPTGPVPEDILALYNRTRDQVSGERAKQKPQPDSGFFGKEITSVPMLDSNHEIYQKYKESRHSVYMFFNTSELRQAVPKPVLLSHAELRLQVLKLQQEQQVELYQKCSNDSWRYHRRRKLTPSDTDEWLSFTVTWIVRQWLRGGEEIEGFRLSAHCSCDNKDNVLQVDINGISSGRRGDLATIHSMNRPFLLLMATPLERAQHLHSSRHRRALDTNYCFSSTEKNCCVRQLYIDFRKDLGWKWIHEPKGYHANFCLGPCPYIWSLDTQYSKVLALYNQHNPGASAAPCCVPQALEPLPIVYYVGRKPKVEQLSNMIVRSCKCS</sequence>
<evidence type="ECO:0000256" key="15">
    <source>
        <dbReference type="PIRSR" id="PIRSR001787-1"/>
    </source>
</evidence>
<dbReference type="GO" id="GO:0071479">
    <property type="term" value="P:cellular response to ionizing radiation"/>
    <property type="evidence" value="ECO:0007669"/>
    <property type="project" value="UniProtKB-ARBA"/>
</dbReference>
<dbReference type="SMART" id="SM00204">
    <property type="entry name" value="TGFB"/>
    <property type="match status" value="1"/>
</dbReference>
<dbReference type="SMR" id="G1SV95"/>
<feature type="disulfide bond" evidence="15">
    <location>
        <begin position="290"/>
        <end position="353"/>
    </location>
</feature>
<dbReference type="STRING" id="9986.ENSOCUP00000007334"/>
<reference evidence="18" key="2">
    <citation type="submission" date="2025-08" db="UniProtKB">
        <authorList>
            <consortium name="Ensembl"/>
        </authorList>
    </citation>
    <scope>IDENTIFICATION</scope>
    <source>
        <strain evidence="18">Thorbecke</strain>
    </source>
</reference>
<dbReference type="FunCoup" id="G1SV95">
    <property type="interactions" value="76"/>
</dbReference>
<evidence type="ECO:0000256" key="9">
    <source>
        <dbReference type="ARBA" id="ARBA00023030"/>
    </source>
</evidence>
<evidence type="ECO:0000259" key="17">
    <source>
        <dbReference type="PROSITE" id="PS51362"/>
    </source>
</evidence>
<dbReference type="GO" id="GO:0005160">
    <property type="term" value="F:transforming growth factor beta receptor binding"/>
    <property type="evidence" value="ECO:0007669"/>
    <property type="project" value="InterPro"/>
</dbReference>
<comment type="function">
    <text evidence="2">Required to maintain the Transforming growth factor beta-1 (TGF-beta-1) chain in a latent state during storage in extracellular matrix. Associates non-covalently with TGF-beta-1 and regulates its activation via interaction with 'milieu molecules', such as LTBP1, LRRC32/GARP and LRRC33/NRROS, that control activation of TGF-beta-1. Interaction with LRRC33/NRROS regulates activation of TGF-beta-1 in macrophages and microglia. Interaction with LRRC32/GARP controls activation of TGF-beta-1 on the surface of activated regulatory T-cells (Tregs). Interaction with integrins (ITGAV:ITGB6 or ITGAV:ITGB8) results in distortion of the Latency-associated peptide chain and subsequent release of the active TGF-beta-1.</text>
</comment>
<dbReference type="GO" id="GO:0032967">
    <property type="term" value="P:positive regulation of collagen biosynthetic process"/>
    <property type="evidence" value="ECO:0007669"/>
    <property type="project" value="UniProtKB-ARBA"/>
</dbReference>
<feature type="disulfide bond" description="Interchain" evidence="15">
    <location>
        <position position="352"/>
    </location>
</feature>
<evidence type="ECO:0000256" key="2">
    <source>
        <dbReference type="ARBA" id="ARBA00003201"/>
    </source>
</evidence>
<dbReference type="Proteomes" id="UP000001811">
    <property type="component" value="Unplaced"/>
</dbReference>
<dbReference type="FunFam" id="2.60.120.970:FF:000010">
    <property type="entry name" value="Transforming growth factor beta"/>
    <property type="match status" value="1"/>
</dbReference>
<gene>
    <name evidence="18" type="primary">TGFB1</name>
</gene>
<name>G1SV95_RABIT</name>
<dbReference type="PIRSF" id="PIRSF001787">
    <property type="entry name" value="TGF-beta"/>
    <property type="match status" value="1"/>
</dbReference>
<keyword evidence="5 14" id="KW-0964">Secreted</keyword>
<feature type="disulfide bond" evidence="15">
    <location>
        <begin position="319"/>
        <end position="384"/>
    </location>
</feature>
<protein>
    <recommendedName>
        <fullName evidence="14">Transforming growth factor beta</fullName>
    </recommendedName>
</protein>
<dbReference type="Gene3D" id="2.60.120.970">
    <property type="match status" value="1"/>
</dbReference>
<evidence type="ECO:0000256" key="12">
    <source>
        <dbReference type="ARBA" id="ARBA00023246"/>
    </source>
</evidence>
<evidence type="ECO:0000313" key="18">
    <source>
        <dbReference type="Ensembl" id="ENSOCUP00000007334.2"/>
    </source>
</evidence>
<dbReference type="GO" id="GO:0042127">
    <property type="term" value="P:regulation of cell population proliferation"/>
    <property type="evidence" value="ECO:0007669"/>
    <property type="project" value="TreeGrafter"/>
</dbReference>
<evidence type="ECO:0000256" key="7">
    <source>
        <dbReference type="ARBA" id="ARBA00022685"/>
    </source>
</evidence>
<dbReference type="GO" id="GO:0005125">
    <property type="term" value="F:cytokine activity"/>
    <property type="evidence" value="ECO:0007669"/>
    <property type="project" value="TreeGrafter"/>
</dbReference>
<dbReference type="GO" id="GO:0009887">
    <property type="term" value="P:animal organ morphogenesis"/>
    <property type="evidence" value="ECO:0007669"/>
    <property type="project" value="UniProtKB-ARBA"/>
</dbReference>
<evidence type="ECO:0000256" key="1">
    <source>
        <dbReference type="ARBA" id="ARBA00002007"/>
    </source>
</evidence>
<comment type="subcellular location">
    <subcellularLocation>
        <location evidence="3">Secreted</location>
        <location evidence="3">Extracellular space</location>
        <location evidence="3">Extracellular matrix</location>
    </subcellularLocation>
</comment>
<dbReference type="AlphaFoldDB" id="G1SV95"/>
<dbReference type="GO" id="GO:0035295">
    <property type="term" value="P:tube development"/>
    <property type="evidence" value="ECO:0007669"/>
    <property type="project" value="UniProtKB-ARBA"/>
</dbReference>
<evidence type="ECO:0000313" key="19">
    <source>
        <dbReference type="Proteomes" id="UP000001811"/>
    </source>
</evidence>
<dbReference type="InterPro" id="IPR001111">
    <property type="entry name" value="TGF-b_propeptide"/>
</dbReference>
<feature type="chain" id="PRO_5016196580" description="Transforming growth factor beta" evidence="14">
    <location>
        <begin position="27"/>
        <end position="387"/>
    </location>
</feature>
<dbReference type="InterPro" id="IPR016319">
    <property type="entry name" value="TGF-beta"/>
</dbReference>
<evidence type="ECO:0000256" key="14">
    <source>
        <dbReference type="PIRNR" id="PIRNR001787"/>
    </source>
</evidence>
<dbReference type="GO" id="GO:0005615">
    <property type="term" value="C:extracellular space"/>
    <property type="evidence" value="ECO:0007669"/>
    <property type="project" value="UniProtKB-UniRule"/>
</dbReference>
<dbReference type="GO" id="GO:0008083">
    <property type="term" value="F:growth factor activity"/>
    <property type="evidence" value="ECO:0007669"/>
    <property type="project" value="UniProtKB-UniRule"/>
</dbReference>
<dbReference type="InterPro" id="IPR001839">
    <property type="entry name" value="TGF-b_C"/>
</dbReference>
<reference evidence="18" key="3">
    <citation type="submission" date="2025-09" db="UniProtKB">
        <authorList>
            <consortium name="Ensembl"/>
        </authorList>
    </citation>
    <scope>IDENTIFICATION</scope>
    <source>
        <strain evidence="18">Thorbecke</strain>
    </source>
</reference>
<feature type="disulfide bond" evidence="15">
    <location>
        <begin position="282"/>
        <end position="291"/>
    </location>
</feature>
<comment type="similarity">
    <text evidence="4 14 16">Belongs to the TGF-beta family.</text>
</comment>
<dbReference type="eggNOG" id="KOG3900">
    <property type="taxonomic scope" value="Eukaryota"/>
</dbReference>
<keyword evidence="9 14" id="KW-0339">Growth factor</keyword>
<reference evidence="18 19" key="1">
    <citation type="journal article" date="2011" name="Nature">
        <title>A high-resolution map of human evolutionary constraint using 29 mammals.</title>
        <authorList>
            <person name="Lindblad-Toh K."/>
            <person name="Garber M."/>
            <person name="Zuk O."/>
            <person name="Lin M.F."/>
            <person name="Parker B.J."/>
            <person name="Washietl S."/>
            <person name="Kheradpour P."/>
            <person name="Ernst J."/>
            <person name="Jordan G."/>
            <person name="Mauceli E."/>
            <person name="Ward L.D."/>
            <person name="Lowe C.B."/>
            <person name="Holloway A.K."/>
            <person name="Clamp M."/>
            <person name="Gnerre S."/>
            <person name="Alfoldi J."/>
            <person name="Beal K."/>
            <person name="Chang J."/>
            <person name="Clawson H."/>
            <person name="Cuff J."/>
            <person name="Di Palma F."/>
            <person name="Fitzgerald S."/>
            <person name="Flicek P."/>
            <person name="Guttman M."/>
            <person name="Hubisz M.J."/>
            <person name="Jaffe D.B."/>
            <person name="Jungreis I."/>
            <person name="Kent W.J."/>
            <person name="Kostka D."/>
            <person name="Lara M."/>
            <person name="Martins A.L."/>
            <person name="Massingham T."/>
            <person name="Moltke I."/>
            <person name="Raney B.J."/>
            <person name="Rasmussen M.D."/>
            <person name="Robinson J."/>
            <person name="Stark A."/>
            <person name="Vilella A.J."/>
            <person name="Wen J."/>
            <person name="Xie X."/>
            <person name="Zody M.C."/>
            <person name="Baldwin J."/>
            <person name="Bloom T."/>
            <person name="Chin C.W."/>
            <person name="Heiman D."/>
            <person name="Nicol R."/>
            <person name="Nusbaum C."/>
            <person name="Young S."/>
            <person name="Wilkinson J."/>
            <person name="Worley K.C."/>
            <person name="Kovar C.L."/>
            <person name="Muzny D.M."/>
            <person name="Gibbs R.A."/>
            <person name="Cree A."/>
            <person name="Dihn H.H."/>
            <person name="Fowler G."/>
            <person name="Jhangiani S."/>
            <person name="Joshi V."/>
            <person name="Lee S."/>
            <person name="Lewis L.R."/>
            <person name="Nazareth L.V."/>
            <person name="Okwuonu G."/>
            <person name="Santibanez J."/>
            <person name="Warren W.C."/>
            <person name="Mardis E.R."/>
            <person name="Weinstock G.M."/>
            <person name="Wilson R.K."/>
            <person name="Delehaunty K."/>
            <person name="Dooling D."/>
            <person name="Fronik C."/>
            <person name="Fulton L."/>
            <person name="Fulton B."/>
            <person name="Graves T."/>
            <person name="Minx P."/>
            <person name="Sodergren E."/>
            <person name="Birney E."/>
            <person name="Margulies E.H."/>
            <person name="Herrero J."/>
            <person name="Green E.D."/>
            <person name="Haussler D."/>
            <person name="Siepel A."/>
            <person name="Goldman N."/>
            <person name="Pollard K.S."/>
            <person name="Pedersen J.S."/>
            <person name="Lander E.S."/>
            <person name="Kellis M."/>
        </authorList>
    </citation>
    <scope>NUCLEOTIDE SEQUENCE [LARGE SCALE GENOMIC DNA]</scope>
    <source>
        <strain evidence="19">Thorbecke</strain>
    </source>
</reference>
<keyword evidence="19" id="KW-1185">Reference proteome</keyword>
<feature type="domain" description="TGF-beta family profile" evidence="17">
    <location>
        <begin position="272"/>
        <end position="387"/>
    </location>
</feature>
<organism evidence="18 19">
    <name type="scientific">Oryctolagus cuniculus</name>
    <name type="common">Rabbit</name>
    <dbReference type="NCBI Taxonomy" id="9986"/>
    <lineage>
        <taxon>Eukaryota</taxon>
        <taxon>Metazoa</taxon>
        <taxon>Chordata</taxon>
        <taxon>Craniata</taxon>
        <taxon>Vertebrata</taxon>
        <taxon>Euteleostomi</taxon>
        <taxon>Mammalia</taxon>
        <taxon>Eutheria</taxon>
        <taxon>Euarchontoglires</taxon>
        <taxon>Glires</taxon>
        <taxon>Lagomorpha</taxon>
        <taxon>Leporidae</taxon>
        <taxon>Oryctolagus</taxon>
    </lineage>
</organism>
<feature type="signal peptide" evidence="14">
    <location>
        <begin position="1"/>
        <end position="26"/>
    </location>
</feature>
<comment type="subunit">
    <text evidence="13">Homodimer; disulfide-linked. Interacts with TGF-beta receptors (TGFBR1 and TGFBR2), leading to signal transduction.</text>
</comment>
<dbReference type="Pfam" id="PF00688">
    <property type="entry name" value="TGFb_propeptide"/>
    <property type="match status" value="1"/>
</dbReference>
<accession>G1SV95</accession>
<keyword evidence="10 15" id="KW-1015">Disulfide bond</keyword>
<dbReference type="GO" id="GO:0051781">
    <property type="term" value="P:positive regulation of cell division"/>
    <property type="evidence" value="ECO:0007669"/>
    <property type="project" value="UniProtKB-UniRule"/>
</dbReference>
<dbReference type="InterPro" id="IPR029034">
    <property type="entry name" value="Cystine-knot_cytokine"/>
</dbReference>
<evidence type="ECO:0000256" key="16">
    <source>
        <dbReference type="RuleBase" id="RU000354"/>
    </source>
</evidence>
<dbReference type="PRINTS" id="PR01424">
    <property type="entry name" value="TGFBETA1"/>
</dbReference>
<evidence type="ECO:0000256" key="11">
    <source>
        <dbReference type="ARBA" id="ARBA00023180"/>
    </source>
</evidence>
<dbReference type="InterPro" id="IPR003939">
    <property type="entry name" value="TGFb1"/>
</dbReference>
<evidence type="ECO:0000256" key="5">
    <source>
        <dbReference type="ARBA" id="ARBA00022525"/>
    </source>
</evidence>
<evidence type="ECO:0000256" key="10">
    <source>
        <dbReference type="ARBA" id="ARBA00023157"/>
    </source>
</evidence>
<dbReference type="InterPro" id="IPR017948">
    <property type="entry name" value="TGFb_CS"/>
</dbReference>
<dbReference type="SUPFAM" id="SSF57501">
    <property type="entry name" value="Cystine-knot cytokines"/>
    <property type="match status" value="1"/>
</dbReference>
<proteinExistence type="inferred from homology"/>
<evidence type="ECO:0000256" key="13">
    <source>
        <dbReference type="ARBA" id="ARBA00046998"/>
    </source>
</evidence>
<evidence type="ECO:0000256" key="6">
    <source>
        <dbReference type="ARBA" id="ARBA00022530"/>
    </source>
</evidence>
<dbReference type="PRINTS" id="PR01423">
    <property type="entry name" value="TGFBETA"/>
</dbReference>
<dbReference type="PROSITE" id="PS00250">
    <property type="entry name" value="TGF_BETA_1"/>
    <property type="match status" value="1"/>
</dbReference>
<dbReference type="OMA" id="WINSKEA"/>
<dbReference type="InterPro" id="IPR015615">
    <property type="entry name" value="TGF-beta-rel"/>
</dbReference>
<dbReference type="PROSITE" id="PS51362">
    <property type="entry name" value="TGF_BETA_2"/>
    <property type="match status" value="1"/>
</dbReference>
<dbReference type="PaxDb" id="9986-ENSOCUP00000007334"/>
<evidence type="ECO:0000256" key="3">
    <source>
        <dbReference type="ARBA" id="ARBA00004498"/>
    </source>
</evidence>
<comment type="function">
    <text evidence="1">Transforming growth factor beta-1 proprotein: Precursor of the Latency-associated peptide (LAP) and Transforming growth factor beta-1 (TGF-beta-1) chains, which constitute the regulatory and active subunit of TGF-beta-1, respectively.</text>
</comment>
<evidence type="ECO:0000256" key="8">
    <source>
        <dbReference type="ARBA" id="ARBA00022729"/>
    </source>
</evidence>
<dbReference type="CDD" id="cd19384">
    <property type="entry name" value="TGF_beta_TGFB1"/>
    <property type="match status" value="1"/>
</dbReference>